<dbReference type="CDD" id="cd00136">
    <property type="entry name" value="PDZ_canonical"/>
    <property type="match status" value="1"/>
</dbReference>
<feature type="compositionally biased region" description="Pro residues" evidence="1">
    <location>
        <begin position="30"/>
        <end position="39"/>
    </location>
</feature>
<organism evidence="3 4">
    <name type="scientific">Coptotermes formosanus</name>
    <name type="common">Formosan subterranean termite</name>
    <dbReference type="NCBI Taxonomy" id="36987"/>
    <lineage>
        <taxon>Eukaryota</taxon>
        <taxon>Metazoa</taxon>
        <taxon>Ecdysozoa</taxon>
        <taxon>Arthropoda</taxon>
        <taxon>Hexapoda</taxon>
        <taxon>Insecta</taxon>
        <taxon>Pterygota</taxon>
        <taxon>Neoptera</taxon>
        <taxon>Polyneoptera</taxon>
        <taxon>Dictyoptera</taxon>
        <taxon>Blattodea</taxon>
        <taxon>Blattoidea</taxon>
        <taxon>Termitoidae</taxon>
        <taxon>Rhinotermitidae</taxon>
        <taxon>Coptotermes</taxon>
    </lineage>
</organism>
<feature type="region of interest" description="Disordered" evidence="1">
    <location>
        <begin position="833"/>
        <end position="863"/>
    </location>
</feature>
<dbReference type="InterPro" id="IPR036034">
    <property type="entry name" value="PDZ_sf"/>
</dbReference>
<gene>
    <name evidence="3" type="ORF">Cfor_11604</name>
</gene>
<name>A0A6L2PSU4_COPFO</name>
<feature type="compositionally biased region" description="Polar residues" evidence="1">
    <location>
        <begin position="450"/>
        <end position="459"/>
    </location>
</feature>
<dbReference type="OrthoDB" id="6022711at2759"/>
<dbReference type="CDD" id="cd06759">
    <property type="entry name" value="PDZ3_PDZD2-PDZ1_hPro-IL-16-like"/>
    <property type="match status" value="1"/>
</dbReference>
<sequence length="1126" mass="122142">LSTWGRRMGRKLEILRRGDSREALNVTSSPPTPPPPPPSTGETVRRRSPWRIGRSASDSVSPPPCRSAPISDTENTRRRALSDVTEHSPSPLKSFFIRMGSTGMLNTSKHQVPLSSRPKEQAIPHGNEDLPGGKVLFKSCSTSQLSTSYVRGEDPADGLDLSLQCSESTSNIPDAVKGTEEVVAGIKKRVPSVEADPSYVPTKTRSCDNIASLGSNSGSSPAVTSTGVNRRSHFPYAFLRSKLSVLPEESGGSVGQQNRRWVSNKETFPEYRRSLTENSPERAYRVRANSEECVPAALLAEDTSSFIEGTNTLGRRRKDSVEIKSLRRYNYSFPQSFTATPYQNSIGEEEQLVQKTGQPNYYVSSNESGYDSDGPRHGEESVCKIGTSEKCLNTASDQDGDSGIIANESSDSGSIHDSELGNNENGTGNSGKCHGEMLVSELPPVPPRSSTPSLEGQQSFALRRDNWARSSSIAALHTSCSSKDARTAEILANLTPWEKVRSAQHKDEATLTRRHLFLTSQLVEETSISPIENSGRDTTHRNSSGAVELGDISANSNRHSQVQNGDPAVMNSYRRLPGASSLTSLHDRPNRDLHKTRFMLVRISKTRKDDILGIHLVQKIQPTDSNKSSSAIRFCISKLELDSLAARDGRLRVGDEIVNVNGHILRGMATIGEAENTLDKCLPPSPSSPLKSFHVDIVIAREEQNEGSSEANGHSDEEWKMSDHSVWSSRSTTPTFSADGSSTPHTIGSTEHIAALQNESEVSKFCWSRSEDLCDGVSSPEPLGTRHSIDGSCSRSITPKTLFSGRIDLWLRNRRSQMSETLVQRNRYSLSHGDAEDSVSFPSAIKTNNSNSHNYRGDSASNSKYQVRDSCEDDDVFIKSPNIGSSLAFDTNSEALVHSHVQFRCKTPSDSIATQETPPKTRRNFAVNGRPDKSLGTGARGSLPDSNFEMLIKDHRRSMVMSSPCSPVSSPGSVPLSMRHSTASLPHSRLSSAGTSPGTPVGSPTSRPGFLAAACSSAPVTLHAVVFEKGVGKKSLGFSIVGGRDSPKGHMGIFVKTIFPTGQAAEAGTLFEGDEILAVNGEALQGMSHAEAIAAFKRIRSGPVALRLARRHVLRQPRLKTSDSME</sequence>
<feature type="compositionally biased region" description="Basic and acidic residues" evidence="1">
    <location>
        <begin position="74"/>
        <end position="86"/>
    </location>
</feature>
<dbReference type="PROSITE" id="PS50106">
    <property type="entry name" value="PDZ"/>
    <property type="match status" value="2"/>
</dbReference>
<dbReference type="FunCoup" id="A0A6L2PSU4">
    <property type="interactions" value="6"/>
</dbReference>
<dbReference type="PANTHER" id="PTHR11324:SF16">
    <property type="entry name" value="PDZ DOMAIN-CONTAINING PROTEIN 2"/>
    <property type="match status" value="1"/>
</dbReference>
<dbReference type="Gene3D" id="2.30.42.10">
    <property type="match status" value="2"/>
</dbReference>
<evidence type="ECO:0000313" key="4">
    <source>
        <dbReference type="Proteomes" id="UP000502823"/>
    </source>
</evidence>
<dbReference type="AlphaFoldDB" id="A0A6L2PSU4"/>
<feature type="domain" description="PDZ" evidence="2">
    <location>
        <begin position="1024"/>
        <end position="1098"/>
    </location>
</feature>
<feature type="region of interest" description="Disordered" evidence="1">
    <location>
        <begin position="394"/>
        <end position="459"/>
    </location>
</feature>
<feature type="region of interest" description="Disordered" evidence="1">
    <location>
        <begin position="960"/>
        <end position="1005"/>
    </location>
</feature>
<feature type="compositionally biased region" description="Polar residues" evidence="1">
    <location>
        <begin position="845"/>
        <end position="863"/>
    </location>
</feature>
<feature type="domain" description="PDZ" evidence="2">
    <location>
        <begin position="600"/>
        <end position="668"/>
    </location>
</feature>
<feature type="compositionally biased region" description="Basic and acidic residues" evidence="1">
    <location>
        <begin position="10"/>
        <end position="22"/>
    </location>
</feature>
<feature type="compositionally biased region" description="Polar residues" evidence="1">
    <location>
        <begin position="725"/>
        <end position="746"/>
    </location>
</feature>
<feature type="compositionally biased region" description="Polar residues" evidence="1">
    <location>
        <begin position="979"/>
        <end position="1005"/>
    </location>
</feature>
<feature type="compositionally biased region" description="Low complexity" evidence="1">
    <location>
        <begin position="960"/>
        <end position="978"/>
    </location>
</feature>
<dbReference type="SUPFAM" id="SSF50156">
    <property type="entry name" value="PDZ domain-like"/>
    <property type="match status" value="2"/>
</dbReference>
<evidence type="ECO:0000313" key="3">
    <source>
        <dbReference type="EMBL" id="GFG35274.1"/>
    </source>
</evidence>
<feature type="region of interest" description="Disordered" evidence="1">
    <location>
        <begin position="908"/>
        <end position="945"/>
    </location>
</feature>
<keyword evidence="4" id="KW-1185">Reference proteome</keyword>
<feature type="region of interest" description="Disordered" evidence="1">
    <location>
        <begin position="703"/>
        <end position="746"/>
    </location>
</feature>
<dbReference type="InterPro" id="IPR001478">
    <property type="entry name" value="PDZ"/>
</dbReference>
<feature type="compositionally biased region" description="Polar residues" evidence="1">
    <location>
        <begin position="908"/>
        <end position="918"/>
    </location>
</feature>
<dbReference type="SMART" id="SM00228">
    <property type="entry name" value="PDZ"/>
    <property type="match status" value="2"/>
</dbReference>
<dbReference type="Proteomes" id="UP000502823">
    <property type="component" value="Unassembled WGS sequence"/>
</dbReference>
<dbReference type="Pfam" id="PF00595">
    <property type="entry name" value="PDZ"/>
    <property type="match status" value="1"/>
</dbReference>
<feature type="non-terminal residue" evidence="3">
    <location>
        <position position="1"/>
    </location>
</feature>
<dbReference type="EMBL" id="BLKM01000541">
    <property type="protein sequence ID" value="GFG35274.1"/>
    <property type="molecule type" value="Genomic_DNA"/>
</dbReference>
<dbReference type="PANTHER" id="PTHR11324">
    <property type="entry name" value="IL16-RELATED"/>
    <property type="match status" value="1"/>
</dbReference>
<feature type="region of interest" description="Disordered" evidence="1">
    <location>
        <begin position="1"/>
        <end position="94"/>
    </location>
</feature>
<dbReference type="InParanoid" id="A0A6L2PSU4"/>
<feature type="compositionally biased region" description="Basic and acidic residues" evidence="1">
    <location>
        <begin position="713"/>
        <end position="723"/>
    </location>
</feature>
<comment type="caution">
    <text evidence="3">The sequence shown here is derived from an EMBL/GenBank/DDBJ whole genome shotgun (WGS) entry which is preliminary data.</text>
</comment>
<evidence type="ECO:0000256" key="1">
    <source>
        <dbReference type="SAM" id="MobiDB-lite"/>
    </source>
</evidence>
<protein>
    <recommendedName>
        <fullName evidence="2">PDZ domain-containing protein</fullName>
    </recommendedName>
</protein>
<evidence type="ECO:0000259" key="2">
    <source>
        <dbReference type="PROSITE" id="PS50106"/>
    </source>
</evidence>
<accession>A0A6L2PSU4</accession>
<proteinExistence type="predicted"/>
<reference evidence="4" key="1">
    <citation type="submission" date="2020-01" db="EMBL/GenBank/DDBJ databases">
        <title>Draft genome sequence of the Termite Coptotermes fromosanus.</title>
        <authorList>
            <person name="Itakura S."/>
            <person name="Yosikawa Y."/>
            <person name="Umezawa K."/>
        </authorList>
    </citation>
    <scope>NUCLEOTIDE SEQUENCE [LARGE SCALE GENOMIC DNA]</scope>
</reference>